<dbReference type="NCBIfam" id="TIGR00756">
    <property type="entry name" value="PPR"/>
    <property type="match status" value="5"/>
</dbReference>
<evidence type="ECO:0000256" key="3">
    <source>
        <dbReference type="PROSITE-ProRule" id="PRU00708"/>
    </source>
</evidence>
<evidence type="ECO:0000313" key="6">
    <source>
        <dbReference type="Proteomes" id="UP000001876"/>
    </source>
</evidence>
<evidence type="ECO:0000256" key="2">
    <source>
        <dbReference type="ARBA" id="ARBA00022737"/>
    </source>
</evidence>
<evidence type="ECO:0000313" key="5">
    <source>
        <dbReference type="EMBL" id="EEH59437.1"/>
    </source>
</evidence>
<feature type="repeat" description="PPR" evidence="3">
    <location>
        <begin position="297"/>
        <end position="331"/>
    </location>
</feature>
<dbReference type="OrthoDB" id="42736at2759"/>
<organism evidence="6">
    <name type="scientific">Micromonas pusilla (strain CCMP1545)</name>
    <name type="common">Picoplanktonic green alga</name>
    <dbReference type="NCBI Taxonomy" id="564608"/>
    <lineage>
        <taxon>Eukaryota</taxon>
        <taxon>Viridiplantae</taxon>
        <taxon>Chlorophyta</taxon>
        <taxon>Mamiellophyceae</taxon>
        <taxon>Mamiellales</taxon>
        <taxon>Mamiellaceae</taxon>
        <taxon>Micromonas</taxon>
    </lineage>
</organism>
<protein>
    <submittedName>
        <fullName evidence="5">Predicted protein</fullName>
    </submittedName>
</protein>
<dbReference type="Gene3D" id="1.25.40.10">
    <property type="entry name" value="Tetratricopeptide repeat domain"/>
    <property type="match status" value="3"/>
</dbReference>
<dbReference type="Proteomes" id="UP000001876">
    <property type="component" value="Unassembled WGS sequence"/>
</dbReference>
<dbReference type="PANTHER" id="PTHR47447:SF17">
    <property type="entry name" value="OS12G0638900 PROTEIN"/>
    <property type="match status" value="1"/>
</dbReference>
<dbReference type="Pfam" id="PF13041">
    <property type="entry name" value="PPR_2"/>
    <property type="match status" value="3"/>
</dbReference>
<gene>
    <name evidence="5" type="ORF">MICPUCDRAFT_55474</name>
</gene>
<dbReference type="AlphaFoldDB" id="C1MKV6"/>
<feature type="repeat" description="PPR" evidence="3">
    <location>
        <begin position="403"/>
        <end position="437"/>
    </location>
</feature>
<dbReference type="GeneID" id="9681984"/>
<dbReference type="STRING" id="564608.C1MKV6"/>
<comment type="similarity">
    <text evidence="1">Belongs to the PPR family. P subfamily.</text>
</comment>
<accession>C1MKV6</accession>
<dbReference type="KEGG" id="mpp:MICPUCDRAFT_55474"/>
<dbReference type="InterPro" id="IPR011990">
    <property type="entry name" value="TPR-like_helical_dom_sf"/>
</dbReference>
<dbReference type="RefSeq" id="XP_003056061.1">
    <property type="nucleotide sequence ID" value="XM_003056015.1"/>
</dbReference>
<evidence type="ECO:0000256" key="4">
    <source>
        <dbReference type="SAM" id="MobiDB-lite"/>
    </source>
</evidence>
<keyword evidence="6" id="KW-1185">Reference proteome</keyword>
<reference evidence="5 6" key="1">
    <citation type="journal article" date="2009" name="Science">
        <title>Green evolution and dynamic adaptations revealed by genomes of the marine picoeukaryotes Micromonas.</title>
        <authorList>
            <person name="Worden A.Z."/>
            <person name="Lee J.H."/>
            <person name="Mock T."/>
            <person name="Rouze P."/>
            <person name="Simmons M.P."/>
            <person name="Aerts A.L."/>
            <person name="Allen A.E."/>
            <person name="Cuvelier M.L."/>
            <person name="Derelle E."/>
            <person name="Everett M.V."/>
            <person name="Foulon E."/>
            <person name="Grimwood J."/>
            <person name="Gundlach H."/>
            <person name="Henrissat B."/>
            <person name="Napoli C."/>
            <person name="McDonald S.M."/>
            <person name="Parker M.S."/>
            <person name="Rombauts S."/>
            <person name="Salamov A."/>
            <person name="Von Dassow P."/>
            <person name="Badger J.H."/>
            <person name="Coutinho P.M."/>
            <person name="Demir E."/>
            <person name="Dubchak I."/>
            <person name="Gentemann C."/>
            <person name="Eikrem W."/>
            <person name="Gready J.E."/>
            <person name="John U."/>
            <person name="Lanier W."/>
            <person name="Lindquist E.A."/>
            <person name="Lucas S."/>
            <person name="Mayer K.F."/>
            <person name="Moreau H."/>
            <person name="Not F."/>
            <person name="Otillar R."/>
            <person name="Panaud O."/>
            <person name="Pangilinan J."/>
            <person name="Paulsen I."/>
            <person name="Piegu B."/>
            <person name="Poliakov A."/>
            <person name="Robbens S."/>
            <person name="Schmutz J."/>
            <person name="Toulza E."/>
            <person name="Wyss T."/>
            <person name="Zelensky A."/>
            <person name="Zhou K."/>
            <person name="Armbrust E.V."/>
            <person name="Bhattacharya D."/>
            <person name="Goodenough U.W."/>
            <person name="Van de Peer Y."/>
            <person name="Grigoriev I.V."/>
        </authorList>
    </citation>
    <scope>NUCLEOTIDE SEQUENCE [LARGE SCALE GENOMIC DNA]</scope>
    <source>
        <strain evidence="5 6">CCMP1545</strain>
    </source>
</reference>
<feature type="compositionally biased region" description="Basic and acidic residues" evidence="4">
    <location>
        <begin position="845"/>
        <end position="854"/>
    </location>
</feature>
<keyword evidence="2" id="KW-0677">Repeat</keyword>
<feature type="repeat" description="PPR" evidence="3">
    <location>
        <begin position="597"/>
        <end position="631"/>
    </location>
</feature>
<dbReference type="EMBL" id="GG663736">
    <property type="protein sequence ID" value="EEH59437.1"/>
    <property type="molecule type" value="Genomic_DNA"/>
</dbReference>
<dbReference type="Pfam" id="PF13812">
    <property type="entry name" value="PPR_3"/>
    <property type="match status" value="1"/>
</dbReference>
<dbReference type="OMA" id="MAEMPAN"/>
<proteinExistence type="inferred from homology"/>
<dbReference type="PANTHER" id="PTHR47447">
    <property type="entry name" value="OS03G0856100 PROTEIN"/>
    <property type="match status" value="1"/>
</dbReference>
<dbReference type="eggNOG" id="KOG4197">
    <property type="taxonomic scope" value="Eukaryota"/>
</dbReference>
<name>C1MKV6_MICPC</name>
<feature type="repeat" description="PPR" evidence="3">
    <location>
        <begin position="227"/>
        <end position="261"/>
    </location>
</feature>
<sequence>MVTIQLKYDVSGRKHRRSFECHDYPDLSDYTAKDPSSKVSSRIHSNLGLVKCCSALKQSIFTRGRTWHTCCVSPDSKGDVFMNRHTEVLEEMQNGSEDDANRISDYSELLQGVLRKLERAADRGDSNYALTSLRNLHQVTASGSFSQTGNVLPLALYNSTLRACKRSVPPRHVEARRLLNEMREQGPAPDARSYHEVIAALSRAHEWRLAEYTFAEMKREFPNCSPSAYVYTSLISAYGKGGQWDKARNAFEALVEEGTALDTGVYNALLSAAVSAAQYREAAVVFDSMPTQGILRNVTTYNAVMTSLGRQRRLQDMESMRRDMRKSDIKPNETTFSVLITAYGNSGECERAYQLLKEACGTPWLYKSAVIFNSALGACIKSGNSDLAERVLCSMRVEEVVPTLVTYNILLMGASAERKWEQVADTFKELLSVGLVPDAITLDCLCGIEKLQVAADARNHRNLHCRRPMGAIFEETIDASLDSTHIQVNHVGSVVDISSSESDKQLGNLPELLLCIVEEELLHTAGTYSLENGDNPEQRGYHHERIVTSSGFISTSAKSDTATYAYDALLRSLHVARRGVEVESTFKTMVSRGVRRTVHTYNTLIASFEARRQWQQAGEAMKRMQEEGIAPDALTFDALIDVCEEMGQWDRATAWLVQAQEQGHLRCEDELGILNLHRIRSAGTAQAVLRWWLRRMRSRALAPLDVHAAGQGTRAILENAKNKGPTHTTARVSASAGNSAVHQKNAIPVQIRDLPEQIQVVTGWGKHSTVFGYSPVKERVIALLDGLNSPFSVPVHNIGCVVAERGEVRAWLVRDELLSLVRFLGGNKEALKRNFNPRSAGPLNEGHHSEPTAS</sequence>
<dbReference type="PROSITE" id="PS51375">
    <property type="entry name" value="PPR"/>
    <property type="match status" value="6"/>
</dbReference>
<feature type="repeat" description="PPR" evidence="3">
    <location>
        <begin position="262"/>
        <end position="296"/>
    </location>
</feature>
<dbReference type="InterPro" id="IPR002885">
    <property type="entry name" value="PPR_rpt"/>
</dbReference>
<feature type="region of interest" description="Disordered" evidence="4">
    <location>
        <begin position="834"/>
        <end position="854"/>
    </location>
</feature>
<feature type="repeat" description="PPR" evidence="3">
    <location>
        <begin position="368"/>
        <end position="402"/>
    </location>
</feature>
<dbReference type="Pfam" id="PF01535">
    <property type="entry name" value="PPR"/>
    <property type="match status" value="1"/>
</dbReference>
<evidence type="ECO:0000256" key="1">
    <source>
        <dbReference type="ARBA" id="ARBA00007626"/>
    </source>
</evidence>